<accession>A0A1D9E0J6</accession>
<feature type="chain" id="PRO_5039302137" description="ABC transporter substrate-binding protein" evidence="4">
    <location>
        <begin position="23"/>
        <end position="438"/>
    </location>
</feature>
<evidence type="ECO:0000256" key="2">
    <source>
        <dbReference type="ARBA" id="ARBA00022448"/>
    </source>
</evidence>
<dbReference type="PROSITE" id="PS51257">
    <property type="entry name" value="PROKAR_LIPOPROTEIN"/>
    <property type="match status" value="1"/>
</dbReference>
<reference evidence="5 6" key="1">
    <citation type="journal article" date="2016" name="Biochim. Biophys. Acta">
        <title>Photochemical characterization of actinorhodopsin and its functional existence in the natural host.</title>
        <authorList>
            <person name="Nakamura S."/>
            <person name="Kikukawa T."/>
            <person name="Tamogami J."/>
            <person name="Kamiya M."/>
            <person name="Aizawa T."/>
            <person name="Hahn M.W."/>
            <person name="Ihara K."/>
            <person name="Kamo N."/>
            <person name="Demura M."/>
        </authorList>
    </citation>
    <scope>NUCLEOTIDE SEQUENCE [LARGE SCALE GENOMIC DNA]</scope>
    <source>
        <strain evidence="5 6">MWH-Dar1</strain>
    </source>
</reference>
<sequence length="438" mass="47221">MIKKLMAAVVAAGLATSLAACAPAENNAGGECATPTTVTWLGTIKVEIQDQFLAAVDDYNASQNCYVIESIAGEGDSLLANLTTLYAAGNAPVVMTMLQELPDMADKLYDWTGSDLAGLAAEGTLTAGNIGGKQVGIPVTAEAFGLLYNKAVLDEAGVDPKAIATRSDLEAAFKKIEATGKKAVHFSGLWWSLGAHLTNKYFATVSEDREARLAVFDGLADGTLDLDKDATWNNWLDTFDLLKKYDKNAGAPLLDNYDDAVLDLSSGEVGFWFMGNWAEPNLLQNDPEGSYGVMPLPISNEAGAYGNDRISVGVPFYFTIDTEQSTEEERAGAIDFLTWLITTPEGQLHYAGSIADDNMSFIPVYKDFTVAPTTYMANEIAEYISAGKTLEWMNSYYPAGGQNLYGDAAQKYLTGKSDRAAFSAEFEKAWNGVEKTWR</sequence>
<dbReference type="Pfam" id="PF01547">
    <property type="entry name" value="SBP_bac_1"/>
    <property type="match status" value="1"/>
</dbReference>
<keyword evidence="6" id="KW-1185">Reference proteome</keyword>
<evidence type="ECO:0000256" key="1">
    <source>
        <dbReference type="ARBA" id="ARBA00008520"/>
    </source>
</evidence>
<keyword evidence="3 4" id="KW-0732">Signal</keyword>
<dbReference type="PROSITE" id="PS01037">
    <property type="entry name" value="SBP_BACTERIAL_1"/>
    <property type="match status" value="1"/>
</dbReference>
<dbReference type="InterPro" id="IPR006061">
    <property type="entry name" value="SBP_1_CS"/>
</dbReference>
<name>A0A1D9E0J6_9MICO</name>
<dbReference type="Gene3D" id="3.40.190.10">
    <property type="entry name" value="Periplasmic binding protein-like II"/>
    <property type="match status" value="2"/>
</dbReference>
<dbReference type="InterPro" id="IPR006059">
    <property type="entry name" value="SBP"/>
</dbReference>
<dbReference type="EMBL" id="CP015208">
    <property type="protein sequence ID" value="AOY56569.1"/>
    <property type="molecule type" value="Genomic_DNA"/>
</dbReference>
<feature type="signal peptide" evidence="4">
    <location>
        <begin position="1"/>
        <end position="22"/>
    </location>
</feature>
<evidence type="ECO:0000313" key="6">
    <source>
        <dbReference type="Proteomes" id="UP000243784"/>
    </source>
</evidence>
<proteinExistence type="inferred from homology"/>
<dbReference type="GO" id="GO:0055085">
    <property type="term" value="P:transmembrane transport"/>
    <property type="evidence" value="ECO:0007669"/>
    <property type="project" value="InterPro"/>
</dbReference>
<dbReference type="STRING" id="535712.A4Z71_06395"/>
<evidence type="ECO:0000313" key="5">
    <source>
        <dbReference type="EMBL" id="AOY56569.1"/>
    </source>
</evidence>
<dbReference type="AlphaFoldDB" id="A0A1D9E0J6"/>
<dbReference type="SUPFAM" id="SSF53850">
    <property type="entry name" value="Periplasmic binding protein-like II"/>
    <property type="match status" value="1"/>
</dbReference>
<evidence type="ECO:0008006" key="7">
    <source>
        <dbReference type="Google" id="ProtNLM"/>
    </source>
</evidence>
<dbReference type="KEGG" id="rpla:A4Z71_06395"/>
<organism evidence="5 6">
    <name type="scientific">Candidatus Rhodoluna planktonica</name>
    <dbReference type="NCBI Taxonomy" id="535712"/>
    <lineage>
        <taxon>Bacteria</taxon>
        <taxon>Bacillati</taxon>
        <taxon>Actinomycetota</taxon>
        <taxon>Actinomycetes</taxon>
        <taxon>Micrococcales</taxon>
        <taxon>Microbacteriaceae</taxon>
        <taxon>Luna cluster</taxon>
        <taxon>Luna-1 subcluster</taxon>
        <taxon>Rhodoluna</taxon>
    </lineage>
</organism>
<comment type="similarity">
    <text evidence="1">Belongs to the bacterial solute-binding protein 1 family.</text>
</comment>
<dbReference type="PANTHER" id="PTHR43649">
    <property type="entry name" value="ARABINOSE-BINDING PROTEIN-RELATED"/>
    <property type="match status" value="1"/>
</dbReference>
<evidence type="ECO:0000256" key="4">
    <source>
        <dbReference type="SAM" id="SignalP"/>
    </source>
</evidence>
<dbReference type="OrthoDB" id="2515046at2"/>
<dbReference type="PANTHER" id="PTHR43649:SF34">
    <property type="entry name" value="ABC TRANSPORTER PERIPLASMIC-BINDING PROTEIN YCJN-RELATED"/>
    <property type="match status" value="1"/>
</dbReference>
<evidence type="ECO:0000256" key="3">
    <source>
        <dbReference type="ARBA" id="ARBA00022729"/>
    </source>
</evidence>
<gene>
    <name evidence="5" type="ORF">A4Z71_06395</name>
</gene>
<protein>
    <recommendedName>
        <fullName evidence="7">ABC transporter substrate-binding protein</fullName>
    </recommendedName>
</protein>
<keyword evidence="2" id="KW-0813">Transport</keyword>
<dbReference type="Proteomes" id="UP000243784">
    <property type="component" value="Chromosome"/>
</dbReference>
<dbReference type="RefSeq" id="WP_084028452.1">
    <property type="nucleotide sequence ID" value="NZ_CP015208.1"/>
</dbReference>
<dbReference type="InterPro" id="IPR050490">
    <property type="entry name" value="Bact_solute-bd_prot1"/>
</dbReference>